<dbReference type="HOGENOM" id="CLU_2155938_0_0_5"/>
<protein>
    <submittedName>
        <fullName evidence="2">Uncharacterized protein</fullName>
    </submittedName>
</protein>
<keyword evidence="1" id="KW-1133">Transmembrane helix</keyword>
<dbReference type="STRING" id="1123237.Salmuc_02778"/>
<proteinExistence type="predicted"/>
<accession>S9R0I7</accession>
<gene>
    <name evidence="2" type="ORF">Salmuc_02778</name>
</gene>
<feature type="transmembrane region" description="Helical" evidence="1">
    <location>
        <begin position="47"/>
        <end position="68"/>
    </location>
</feature>
<sequence>MLAGLEARLRAGLSRAARNLLGGLCLIVAAVFLSMAAWMAIEPVHGTMAAALSLGGGYLVMGLLFIFIPVRARLPAVPVSNGSSAASLIDAFLAGRAAGRAMHRED</sequence>
<dbReference type="OrthoDB" id="7875157at2"/>
<reference evidence="3" key="1">
    <citation type="journal article" date="2014" name="Stand. Genomic Sci.">
        <title>Genome sequence of the exopolysaccharide-producing Salipiger mucosus type strain (DSM 16094(T)), a moderately halophilic member of the Roseobacter clade.</title>
        <authorList>
            <person name="Riedel T."/>
            <person name="Spring S."/>
            <person name="Fiebig A."/>
            <person name="Petersen J."/>
            <person name="Kyrpides N.C."/>
            <person name="Goker M."/>
            <person name="Klenk H.P."/>
        </authorList>
    </citation>
    <scope>NUCLEOTIDE SEQUENCE [LARGE SCALE GENOMIC DNA]</scope>
    <source>
        <strain evidence="3">DSM 16094</strain>
    </source>
</reference>
<dbReference type="Proteomes" id="UP000015347">
    <property type="component" value="Unassembled WGS sequence"/>
</dbReference>
<keyword evidence="1" id="KW-0472">Membrane</keyword>
<evidence type="ECO:0000313" key="3">
    <source>
        <dbReference type="Proteomes" id="UP000015347"/>
    </source>
</evidence>
<feature type="transmembrane region" description="Helical" evidence="1">
    <location>
        <begin position="20"/>
        <end position="41"/>
    </location>
</feature>
<dbReference type="AlphaFoldDB" id="S9R0I7"/>
<dbReference type="RefSeq" id="WP_020041329.1">
    <property type="nucleotide sequence ID" value="NZ_KE557273.1"/>
</dbReference>
<dbReference type="EMBL" id="APVH01000009">
    <property type="protein sequence ID" value="EPX85397.1"/>
    <property type="molecule type" value="Genomic_DNA"/>
</dbReference>
<dbReference type="eggNOG" id="ENOG5033G5F">
    <property type="taxonomic scope" value="Bacteria"/>
</dbReference>
<keyword evidence="1" id="KW-0812">Transmembrane</keyword>
<evidence type="ECO:0000313" key="2">
    <source>
        <dbReference type="EMBL" id="EPX85397.1"/>
    </source>
</evidence>
<evidence type="ECO:0000256" key="1">
    <source>
        <dbReference type="SAM" id="Phobius"/>
    </source>
</evidence>
<name>S9R0I7_9RHOB</name>
<organism evidence="2 3">
    <name type="scientific">Salipiger mucosus DSM 16094</name>
    <dbReference type="NCBI Taxonomy" id="1123237"/>
    <lineage>
        <taxon>Bacteria</taxon>
        <taxon>Pseudomonadati</taxon>
        <taxon>Pseudomonadota</taxon>
        <taxon>Alphaproteobacteria</taxon>
        <taxon>Rhodobacterales</taxon>
        <taxon>Roseobacteraceae</taxon>
        <taxon>Salipiger</taxon>
    </lineage>
</organism>
<keyword evidence="3" id="KW-1185">Reference proteome</keyword>
<comment type="caution">
    <text evidence="2">The sequence shown here is derived from an EMBL/GenBank/DDBJ whole genome shotgun (WGS) entry which is preliminary data.</text>
</comment>